<dbReference type="PANTHER" id="PTHR44835:SF1">
    <property type="entry name" value="PROTEIN O-GLCNAC TRANSFERASE"/>
    <property type="match status" value="1"/>
</dbReference>
<dbReference type="EC" id="2.4.1.255" evidence="3"/>
<evidence type="ECO:0000259" key="10">
    <source>
        <dbReference type="Pfam" id="PF08242"/>
    </source>
</evidence>
<dbReference type="PROSITE" id="PS50005">
    <property type="entry name" value="TPR"/>
    <property type="match status" value="2"/>
</dbReference>
<dbReference type="SUPFAM" id="SSF53335">
    <property type="entry name" value="S-adenosyl-L-methionine-dependent methyltransferases"/>
    <property type="match status" value="1"/>
</dbReference>
<sequence length="1150" mass="129757">MTMPDTQPLANNDDLGEDTGKTPLSSMAPPVPYTAPFHLQATAHLYGITSAVPENARVLEIGCKDGGNLLPFALANPQSQSVGVDLDAEQIEKGCTLIKQLELGNIALFALDLESLLACDPGKFDYIIVHGLFSLIGGETREALLRFCSEHLTAEGIVCYCYNTYPGWKTGEILRDAIQLHSSLASDENTAQASARAMLTYLSLGTSPDNPQNAALKTFIEQAEKQSDVDFALHYLQGLNQPCYFVDFYSQITQTGFAYVGDVRAYTELAGHYGDQVSRLHETICPENTTYLRQQYLDFAVNRSQRFSMLVPQERAEAVLPEPDLSRLADFNWAGNFQRVTASNGSTLNVHTSSSGETISTENPVVLSILDALGEAWPASLTLDQLVFNTQLPEKEVENHRQNVLEALKNLFVKGINGIYTRMGNCTYRNSRHKTLAGLPGIATTDLSFNFWHEPVSLDSDERQFLQQLSSPTLNKDKAFYSQLWALRNKGLIWGTPRAWRDCLQEAIVQADAGQVAVYIQSLVMYTSETTAGGFVEPEKSSTHKKNKPQDRNPLNRKVYEEIDRLTTLGQFADVRTKAEEIISTYPDNLWVWYPFVNTYVRTGDFDGALSIITRAIALMPFNWDFYIDLAVCFWKKNELHQGMALTRKVLRCDKQKGLAWDTLAILLNITHRLDSAFKCMEKALQIEPENPNFISHMGMVCHNLGRKDAIQYHRKTIELMPQAFHLYSNLLLGLSHDVNVTPQELFQEHLVFGQRVEEAAERYHCQFAYSLDKATQRPLRIGFISGDFGDHPVTNFLEPIWNSLDRSVFSLYAYSSFQRNDEKAESLKQTVAGWHDVDKMGDLELATLINKDEIDILIDLSGHTAYNRLPVLALKPAPIQMTWIGYPGTTGMKSVDYILLDLHYIQGGALDPYLTEKIIYLPSVKYFEPVKDSPEVNELPALKNGYLTFASFNRPQKITDETLALWAKVLTAMPDSRLIMGYMTGQETIDYFRDRLVEFGVKEEQLSFRMRTGLKEYLGMHREVDLLLDTYPYTGGTTVSHAAWMGVPVLTREGESIASRQGSVTMRILGLDDFIATEEDEFVQKALYWRQSLEKLSDVRAGIRGRIAARMNSVLSPSIYFERAIRNAWQIYCEGNEPRTFSIDWENES</sequence>
<feature type="domain" description="Methyltransferase regulatory" evidence="11">
    <location>
        <begin position="234"/>
        <end position="311"/>
    </location>
</feature>
<evidence type="ECO:0000256" key="1">
    <source>
        <dbReference type="ARBA" id="ARBA00004922"/>
    </source>
</evidence>
<dbReference type="Proteomes" id="UP000017142">
    <property type="component" value="Unassembled WGS sequence"/>
</dbReference>
<dbReference type="Gene3D" id="1.25.40.10">
    <property type="entry name" value="Tetratricopeptide repeat domain"/>
    <property type="match status" value="1"/>
</dbReference>
<dbReference type="InterPro" id="IPR011990">
    <property type="entry name" value="TPR-like_helical_dom_sf"/>
</dbReference>
<organism evidence="13 14">
    <name type="scientific">Dickeya solani D s0432-1</name>
    <dbReference type="NCBI Taxonomy" id="1231725"/>
    <lineage>
        <taxon>Bacteria</taxon>
        <taxon>Pseudomonadati</taxon>
        <taxon>Pseudomonadota</taxon>
        <taxon>Gammaproteobacteria</taxon>
        <taxon>Enterobacterales</taxon>
        <taxon>Pectobacteriaceae</taxon>
        <taxon>Dickeya</taxon>
    </lineage>
</organism>
<evidence type="ECO:0000259" key="12">
    <source>
        <dbReference type="Pfam" id="PF13844"/>
    </source>
</evidence>
<feature type="domain" description="O-GlcNAc transferase C-terminal" evidence="12">
    <location>
        <begin position="766"/>
        <end position="925"/>
    </location>
</feature>
<keyword evidence="7 8" id="KW-0802">TPR repeat</keyword>
<keyword evidence="5" id="KW-0808">Transferase</keyword>
<reference evidence="14" key="1">
    <citation type="journal article" date="2013" name="Diversity">
        <title>Genome Sequence of Dickeya solani, a New soft Rot Pathogen of Potato, Suggests its Emergence May Be Related to a Novel Combination of Non-Ribosomal Peptide/Polyketide Synthetase Clusters.</title>
        <authorList>
            <person name="Garlant L."/>
            <person name="Koskinen P."/>
            <person name="Rouhiainen L."/>
            <person name="Laine P."/>
            <person name="Paulin L."/>
            <person name="Auvinen P."/>
            <person name="Holm L."/>
            <person name="Pirhonen M."/>
        </authorList>
    </citation>
    <scope>NUCLEOTIDE SEQUENCE [LARGE SCALE GENOMIC DNA]</scope>
    <source>
        <strain evidence="14">D s0432-1</strain>
    </source>
</reference>
<dbReference type="Gene3D" id="3.40.50.150">
    <property type="entry name" value="Vaccinia Virus protein VP39"/>
    <property type="match status" value="1"/>
</dbReference>
<feature type="domain" description="O-GlcNAc transferase C-terminal" evidence="12">
    <location>
        <begin position="945"/>
        <end position="1106"/>
    </location>
</feature>
<dbReference type="Pfam" id="PF13844">
    <property type="entry name" value="Glyco_transf_41"/>
    <property type="match status" value="2"/>
</dbReference>
<dbReference type="InterPro" id="IPR018773">
    <property type="entry name" value="MeTrfase_reg_dom_prd"/>
</dbReference>
<evidence type="ECO:0000256" key="6">
    <source>
        <dbReference type="ARBA" id="ARBA00022737"/>
    </source>
</evidence>
<evidence type="ECO:0000256" key="2">
    <source>
        <dbReference type="ARBA" id="ARBA00005386"/>
    </source>
</evidence>
<comment type="similarity">
    <text evidence="2">Belongs to the glycosyltransferase 41 family. O-GlcNAc transferase subfamily.</text>
</comment>
<evidence type="ECO:0000256" key="5">
    <source>
        <dbReference type="ARBA" id="ARBA00022679"/>
    </source>
</evidence>
<feature type="region of interest" description="Disordered" evidence="9">
    <location>
        <begin position="1"/>
        <end position="27"/>
    </location>
</feature>
<dbReference type="SMART" id="SM00028">
    <property type="entry name" value="TPR"/>
    <property type="match status" value="4"/>
</dbReference>
<evidence type="ECO:0000313" key="14">
    <source>
        <dbReference type="Proteomes" id="UP000017142"/>
    </source>
</evidence>
<dbReference type="Gene3D" id="3.40.50.11380">
    <property type="match status" value="1"/>
</dbReference>
<name>A0AAV3K5F9_9GAMM</name>
<comment type="caution">
    <text evidence="13">The sequence shown here is derived from an EMBL/GenBank/DDBJ whole genome shotgun (WGS) entry which is preliminary data.</text>
</comment>
<dbReference type="InterPro" id="IPR029489">
    <property type="entry name" value="OGT/SEC/SPY_C"/>
</dbReference>
<dbReference type="CDD" id="cd02440">
    <property type="entry name" value="AdoMet_MTases"/>
    <property type="match status" value="1"/>
</dbReference>
<comment type="pathway">
    <text evidence="1">Protein modification; protein glycosylation.</text>
</comment>
<dbReference type="AlphaFoldDB" id="A0AAV3K5F9"/>
<evidence type="ECO:0000313" key="13">
    <source>
        <dbReference type="EMBL" id="ERO56107.1"/>
    </source>
</evidence>
<feature type="region of interest" description="Disordered" evidence="9">
    <location>
        <begin position="535"/>
        <end position="554"/>
    </location>
</feature>
<dbReference type="Pfam" id="PF08242">
    <property type="entry name" value="Methyltransf_12"/>
    <property type="match status" value="1"/>
</dbReference>
<keyword evidence="6" id="KW-0677">Repeat</keyword>
<feature type="repeat" description="TPR" evidence="8">
    <location>
        <begin position="590"/>
        <end position="623"/>
    </location>
</feature>
<dbReference type="Gene3D" id="3.40.50.2000">
    <property type="entry name" value="Glycogen Phosphorylase B"/>
    <property type="match status" value="1"/>
</dbReference>
<dbReference type="InterPro" id="IPR019734">
    <property type="entry name" value="TPR_rpt"/>
</dbReference>
<dbReference type="InterPro" id="IPR013217">
    <property type="entry name" value="Methyltransf_12"/>
</dbReference>
<dbReference type="SUPFAM" id="SSF48452">
    <property type="entry name" value="TPR-like"/>
    <property type="match status" value="1"/>
</dbReference>
<evidence type="ECO:0000256" key="4">
    <source>
        <dbReference type="ARBA" id="ARBA00022676"/>
    </source>
</evidence>
<evidence type="ECO:0000256" key="9">
    <source>
        <dbReference type="SAM" id="MobiDB-lite"/>
    </source>
</evidence>
<dbReference type="Pfam" id="PF10119">
    <property type="entry name" value="MethyTransf_Reg"/>
    <property type="match status" value="1"/>
</dbReference>
<dbReference type="EMBL" id="AMWE01000004">
    <property type="protein sequence ID" value="ERO56107.1"/>
    <property type="molecule type" value="Genomic_DNA"/>
</dbReference>
<accession>A0AAV3K5F9</accession>
<dbReference type="InterPro" id="IPR029063">
    <property type="entry name" value="SAM-dependent_MTases_sf"/>
</dbReference>
<protein>
    <recommendedName>
        <fullName evidence="3">protein O-GlcNAc transferase</fullName>
        <ecNumber evidence="3">2.4.1.255</ecNumber>
    </recommendedName>
</protein>
<evidence type="ECO:0000256" key="8">
    <source>
        <dbReference type="PROSITE-ProRule" id="PRU00339"/>
    </source>
</evidence>
<evidence type="ECO:0000259" key="11">
    <source>
        <dbReference type="Pfam" id="PF10119"/>
    </source>
</evidence>
<proteinExistence type="inferred from homology"/>
<feature type="domain" description="Methyltransferase type 12" evidence="10">
    <location>
        <begin position="59"/>
        <end position="157"/>
    </location>
</feature>
<evidence type="ECO:0000256" key="7">
    <source>
        <dbReference type="ARBA" id="ARBA00022803"/>
    </source>
</evidence>
<dbReference type="InterPro" id="IPR051939">
    <property type="entry name" value="Glycosyltr_41/O-GlcNAc_trsf"/>
</dbReference>
<feature type="repeat" description="TPR" evidence="8">
    <location>
        <begin position="658"/>
        <end position="691"/>
    </location>
</feature>
<feature type="compositionally biased region" description="Polar residues" evidence="9">
    <location>
        <begin position="1"/>
        <end position="10"/>
    </location>
</feature>
<gene>
    <name evidence="13" type="ORF">A544_2648</name>
</gene>
<dbReference type="GO" id="GO:0097363">
    <property type="term" value="F:protein O-acetylglucosaminyltransferase activity"/>
    <property type="evidence" value="ECO:0007669"/>
    <property type="project" value="UniProtKB-EC"/>
</dbReference>
<evidence type="ECO:0000256" key="3">
    <source>
        <dbReference type="ARBA" id="ARBA00011970"/>
    </source>
</evidence>
<dbReference type="PANTHER" id="PTHR44835">
    <property type="entry name" value="UDP-N-ACETYLGLUCOSAMINE--PEPTIDE N-ACETYLGLUCOSAMINYLTRANSFERASE SPINDLY-RELATED"/>
    <property type="match status" value="1"/>
</dbReference>
<keyword evidence="4 13" id="KW-0328">Glycosyltransferase</keyword>